<dbReference type="FunFam" id="3.40.50.720:FF:000209">
    <property type="entry name" value="Polyketide synthase Pks12"/>
    <property type="match status" value="1"/>
</dbReference>
<sequence>MATSFSDCPIAVVGAGCRLPGNVQSPADLWRLLAAEQYAVREVPTDRWTQAELAELPAEVLARMRHGGFLDGDVYAFDAAAFGMNEHEARFADPQHRLLWEVVWEALEHAGMPPMGLAGRRVGQYFGSYAKDYLLRTQRGPTDCDPYTFFTALDSVVTGRLGFLLDVRGPGLPVEGACASSLMAVHAACQALRSGEVEVALAGGTQLALGPELVASFARWEGYSPTGRSRPFDAQADGFVRAEGCGVVVLKRLAEALRDGDRVLAVLRGSAVNVNGMGTRLTAPSAAAQVEVYRTALACAGVDPGDVGMVEAHGPGTPTGDPVEFASVAEVYGTGRGRCALGSVKSNIGHAEAASGMAGLLKAIAAVRHGAVPATLHFTRWNPLMDPDGTRLFVPTAMVPWPVAGAGRLAAVSSFGATGSNGHVIVEAPPQRPAPASRRGTLAAAPAGSGAAGGGDGEVRAVLLSGRTYGAVRAVAGRLAHWLDGDGATAALADVAHTLAVRRSHAACRAAVLAGGRKELLARLRAVCEDRPADGVVHGQQVTGAGERGPVWVFAGHGSQWAGMGRGLLGTDAAFTAVIDELEPLVAAESGFSLRTTLSARQVVTGFDRVQPTLFAVQLGLAAMWRSWGVEPAAIIGYSMGEAAAAVTAGALSVADGVRVICRRSRLILRTAGRGLMASVALGHREVEERLVREQVAGVSVAVITAPHLSVIGGDAAAVRALAARWEAQGIGIRLVNVDVASHTAHMDALQTALTQDLAGLRPGPARVPFYTTVLDDPRQEAGFDAAYWFANQRHPVQFAQAVRAAWEDGYRLFVELGPHPLLSGAVPASAGGPVAAVASLLRDREERGAFLAQLAAFHTAGGGVDWARHYGDGQLVDAPATTWERQHLSVPPTRPRAATSGTGHPLVGPHLADPDTDGHHLWQTLLDPERLPWLAEHTFNGAPVLFATAYAEMCVRTAIDLFDGAPEHVCVTDLHIHRALAVARPVTVTAHATLHRPGHADWAVETGNTQDGRTRHATARLEHLDTSDPASEHKPTRADLDALTAVHRHDIDTGAFYADVQERLGVQYGPAFQGLRSVRAHNGPAGTSVLASFSLPDAARAASRHLHCHPVVLDTAGQAAVAAWLHATETAEGGIVVTRIGSLRLYGELPTAGWLHARIHQADLRSARATVRILAPDGAVAAELADIEMANVPTRSPDEHLQTRLLGLHWAETHVPAVPVDPAGCWLLVHTDGGQPFAGELAAALTATGARAYLAQDRDTATKRELLDDDSHHATGVVFVPGGAVPSDGEQAIAQAQHHVTRLVHLAQTLAAEDTTGRVRLWVLTRNAETAVTGDVPNLAQAGLRGALRSLGYEHPRLTPTLLDTDAHTSPGHLARELLACPVTDDHIAYRNGRRLLACLRPAPLTVEDRRRRTLHFARERAELAARTPGDLAALELIAAPRRPPGPHDVEIRVHATGLNFSHVLTTAGHYTRPGLDPQLQTAFDCAGTISAAGSEVTHLREGDRVAAFASAPYLGSSYVTVRADWHVLPVPDAMDLTDAACLPIAYLTAWHGLRNLARLHTGERVLIHCASGGMGLAAVNVARLCGAEIWATAGTDAKRAHLRNLGIDQVMDSRTLDFADHLRRATDGYGVDVVWNCLPGPAQAAGLELLAPGGRFIEIGKTDVYAGTRLSLVPFGRNLAFHTLYLTRDWLRHPELMRTAAEVTQALAQGLLPPLPVTAHPVTDAAGAYRTLAQGRHTGRLALTWPAHGSAELPVRPQDVPLVREDGSYLITGGLGGLGLLAARWLADHHAGTVILTSRDAPDHPTAQHIEQLRRSGTRLEVVLGDIAAPGTAESLVHAATKTGHRLAGVLHAAAVLEDATTATLTDDLIRRVWHPKTTGTWHLHQATAAHHLDWWAAYSSAASTLGNGGQTAYAAANAWLEEFTSWRHAQGLPATCIAWGPWADVGAGAFMQDLGYEMITPEEGMEALRHLLAHGRPRATYTPADFHRWLQAHPTADRLTYFAPLLGTTPQATDAGPTLTVALATCTSPAERHHLIQQAVIAHTATVLHYDRSALTPATAFNAIGLDSLMSTSLRNKLEHDTGLRIPPSVMWAQHNPADLTHYLLEQLTTPGHQAATSNGHPAAPAATAPPLPNVPAPVAGSTGAASVRPGAGGPPR</sequence>
<feature type="region of interest" description="Disordered" evidence="10">
    <location>
        <begin position="887"/>
        <end position="915"/>
    </location>
</feature>
<evidence type="ECO:0000256" key="7">
    <source>
        <dbReference type="ARBA" id="ARBA00023268"/>
    </source>
</evidence>
<dbReference type="Pfam" id="PF00109">
    <property type="entry name" value="ketoacyl-synt"/>
    <property type="match status" value="1"/>
</dbReference>
<evidence type="ECO:0000256" key="3">
    <source>
        <dbReference type="ARBA" id="ARBA00022553"/>
    </source>
</evidence>
<dbReference type="InterPro" id="IPR036291">
    <property type="entry name" value="NAD(P)-bd_dom_sf"/>
</dbReference>
<dbReference type="GO" id="GO:0031177">
    <property type="term" value="F:phosphopantetheine binding"/>
    <property type="evidence" value="ECO:0007669"/>
    <property type="project" value="InterPro"/>
</dbReference>
<dbReference type="InterPro" id="IPR032821">
    <property type="entry name" value="PKS_assoc"/>
</dbReference>
<dbReference type="Gene3D" id="3.40.50.720">
    <property type="entry name" value="NAD(P)-binding Rossmann-like Domain"/>
    <property type="match status" value="3"/>
</dbReference>
<dbReference type="InterPro" id="IPR014030">
    <property type="entry name" value="Ketoacyl_synth_N"/>
</dbReference>
<dbReference type="InterPro" id="IPR020806">
    <property type="entry name" value="PKS_PP-bd"/>
</dbReference>
<dbReference type="SUPFAM" id="SSF52151">
    <property type="entry name" value="FabD/lysophospholipase-like"/>
    <property type="match status" value="1"/>
</dbReference>
<comment type="pathway">
    <text evidence="1">Antibiotic biosynthesis.</text>
</comment>
<dbReference type="Pfam" id="PF00107">
    <property type="entry name" value="ADH_zinc_N"/>
    <property type="match status" value="1"/>
</dbReference>
<dbReference type="PROSITE" id="PS50075">
    <property type="entry name" value="CARRIER"/>
    <property type="match status" value="1"/>
</dbReference>
<evidence type="ECO:0000256" key="1">
    <source>
        <dbReference type="ARBA" id="ARBA00004792"/>
    </source>
</evidence>
<keyword evidence="7" id="KW-0511">Multifunctional enzyme</keyword>
<dbReference type="EMBL" id="CP048262">
    <property type="protein sequence ID" value="QST86622.1"/>
    <property type="molecule type" value="Genomic_DNA"/>
</dbReference>
<evidence type="ECO:0000256" key="5">
    <source>
        <dbReference type="ARBA" id="ARBA00022857"/>
    </source>
</evidence>
<dbReference type="InterPro" id="IPR042104">
    <property type="entry name" value="PKS_dehydratase_sf"/>
</dbReference>
<dbReference type="Pfam" id="PF21089">
    <property type="entry name" value="PKS_DH_N"/>
    <property type="match status" value="1"/>
</dbReference>
<organism evidence="14 15">
    <name type="scientific">Streptomyces rimosus subsp. rimosus (strain ATCC 10970 / DSM 40260 / JCM 4667 / NRRL 2234)</name>
    <dbReference type="NCBI Taxonomy" id="1265868"/>
    <lineage>
        <taxon>Bacteria</taxon>
        <taxon>Bacillati</taxon>
        <taxon>Actinomycetota</taxon>
        <taxon>Actinomycetes</taxon>
        <taxon>Kitasatosporales</taxon>
        <taxon>Streptomycetaceae</taxon>
        <taxon>Streptomyces</taxon>
    </lineage>
</organism>
<evidence type="ECO:0000313" key="14">
    <source>
        <dbReference type="EMBL" id="QST86622.1"/>
    </source>
</evidence>
<dbReference type="Gene3D" id="3.30.70.250">
    <property type="entry name" value="Malonyl-CoA ACP transacylase, ACP-binding"/>
    <property type="match status" value="1"/>
</dbReference>
<dbReference type="PROSITE" id="PS52019">
    <property type="entry name" value="PKS_MFAS_DH"/>
    <property type="match status" value="1"/>
</dbReference>
<feature type="active site" description="Proton acceptor; for dehydratase activity" evidence="9">
    <location>
        <position position="938"/>
    </location>
</feature>
<dbReference type="SMART" id="SM00823">
    <property type="entry name" value="PKS_PP"/>
    <property type="match status" value="1"/>
</dbReference>
<geneLocation type="plasmid" evidence="14 15">
    <name>pSRP1</name>
</geneLocation>
<dbReference type="InterPro" id="IPR016039">
    <property type="entry name" value="Thiolase-like"/>
</dbReference>
<evidence type="ECO:0000256" key="9">
    <source>
        <dbReference type="PROSITE-ProRule" id="PRU01363"/>
    </source>
</evidence>
<dbReference type="SUPFAM" id="SSF55048">
    <property type="entry name" value="Probable ACP-binding domain of malonyl-CoA ACP transacylase"/>
    <property type="match status" value="1"/>
</dbReference>
<dbReference type="Pfam" id="PF16197">
    <property type="entry name" value="KAsynt_C_assoc"/>
    <property type="match status" value="1"/>
</dbReference>
<dbReference type="Gene3D" id="3.40.366.10">
    <property type="entry name" value="Malonyl-Coenzyme A Acyl Carrier Protein, domain 2"/>
    <property type="match status" value="1"/>
</dbReference>
<dbReference type="GO" id="GO:0017000">
    <property type="term" value="P:antibiotic biosynthetic process"/>
    <property type="evidence" value="ECO:0007669"/>
    <property type="project" value="UniProtKB-KW"/>
</dbReference>
<evidence type="ECO:0000256" key="2">
    <source>
        <dbReference type="ARBA" id="ARBA00022450"/>
    </source>
</evidence>
<dbReference type="Pfam" id="PF00550">
    <property type="entry name" value="PP-binding"/>
    <property type="match status" value="1"/>
</dbReference>
<evidence type="ECO:0000256" key="6">
    <source>
        <dbReference type="ARBA" id="ARBA00023194"/>
    </source>
</evidence>
<dbReference type="Pfam" id="PF02801">
    <property type="entry name" value="Ketoacyl-synt_C"/>
    <property type="match status" value="1"/>
</dbReference>
<dbReference type="InterPro" id="IPR016036">
    <property type="entry name" value="Malonyl_transacylase_ACP-bd"/>
</dbReference>
<dbReference type="PANTHER" id="PTHR43775">
    <property type="entry name" value="FATTY ACID SYNTHASE"/>
    <property type="match status" value="1"/>
</dbReference>
<dbReference type="InterPro" id="IPR049551">
    <property type="entry name" value="PKS_DH_C"/>
</dbReference>
<dbReference type="InterPro" id="IPR020843">
    <property type="entry name" value="ER"/>
</dbReference>
<feature type="region of interest" description="Disordered" evidence="10">
    <location>
        <begin position="2115"/>
        <end position="2160"/>
    </location>
</feature>
<evidence type="ECO:0000259" key="11">
    <source>
        <dbReference type="PROSITE" id="PS50075"/>
    </source>
</evidence>
<dbReference type="GO" id="GO:0071770">
    <property type="term" value="P:DIM/DIP cell wall layer assembly"/>
    <property type="evidence" value="ECO:0007669"/>
    <property type="project" value="TreeGrafter"/>
</dbReference>
<evidence type="ECO:0000313" key="15">
    <source>
        <dbReference type="Proteomes" id="UP000011074"/>
    </source>
</evidence>
<dbReference type="SMART" id="SM00827">
    <property type="entry name" value="PKS_AT"/>
    <property type="match status" value="1"/>
</dbReference>
<proteinExistence type="predicted"/>
<dbReference type="PANTHER" id="PTHR43775:SF37">
    <property type="entry name" value="SI:DKEY-61P9.11"/>
    <property type="match status" value="1"/>
</dbReference>
<feature type="domain" description="PKS/mFAS DH" evidence="13">
    <location>
        <begin position="905"/>
        <end position="1199"/>
    </location>
</feature>
<keyword evidence="5" id="KW-0521">NADP</keyword>
<dbReference type="Gene3D" id="3.90.180.10">
    <property type="entry name" value="Medium-chain alcohol dehydrogenases, catalytic domain"/>
    <property type="match status" value="1"/>
</dbReference>
<feature type="domain" description="Carrier" evidence="11">
    <location>
        <begin position="2034"/>
        <end position="2111"/>
    </location>
</feature>
<dbReference type="SMART" id="SM00822">
    <property type="entry name" value="PKS_KR"/>
    <property type="match status" value="1"/>
</dbReference>
<dbReference type="InterPro" id="IPR050091">
    <property type="entry name" value="PKS_NRPS_Biosynth_Enz"/>
</dbReference>
<dbReference type="SMART" id="SM00825">
    <property type="entry name" value="PKS_KS"/>
    <property type="match status" value="1"/>
</dbReference>
<dbReference type="InterPro" id="IPR016035">
    <property type="entry name" value="Acyl_Trfase/lysoPLipase"/>
</dbReference>
<dbReference type="Pfam" id="PF08659">
    <property type="entry name" value="KR"/>
    <property type="match status" value="1"/>
</dbReference>
<reference evidence="14" key="1">
    <citation type="submission" date="2012-12" db="EMBL/GenBank/DDBJ databases">
        <authorList>
            <person name="Pethick F.E."/>
            <person name="MacFadyen A.C."/>
            <person name="Tang Z."/>
            <person name="Sangal V."/>
            <person name="Tze-Tze L."/>
            <person name="Chu J."/>
            <person name="Guo M."/>
            <person name="Kirby R."/>
            <person name="Hoskisson P.A."/>
            <person name="Herron P.R."/>
            <person name="Hunter I.S."/>
        </authorList>
    </citation>
    <scope>NUCLEOTIDE SEQUENCE</scope>
    <source>
        <strain evidence="14">ATCC 10970</strain>
        <plasmid evidence="14">pSRP1</plasmid>
    </source>
</reference>
<keyword evidence="3" id="KW-0597">Phosphoprotein</keyword>
<dbReference type="InterPro" id="IPR014043">
    <property type="entry name" value="Acyl_transferase_dom"/>
</dbReference>
<keyword evidence="8" id="KW-0012">Acyltransferase</keyword>
<feature type="region of interest" description="N-terminal hotdog fold" evidence="9">
    <location>
        <begin position="905"/>
        <end position="1029"/>
    </location>
</feature>
<accession>A0A8A1V641</accession>
<dbReference type="InterPro" id="IPR009081">
    <property type="entry name" value="PP-bd_ACP"/>
</dbReference>
<dbReference type="InterPro" id="IPR014031">
    <property type="entry name" value="Ketoacyl_synth_C"/>
</dbReference>
<name>A0A8A1V641_STRR1</name>
<keyword evidence="14" id="KW-0614">Plasmid</keyword>
<dbReference type="SMART" id="SM00826">
    <property type="entry name" value="PKS_DH"/>
    <property type="match status" value="1"/>
</dbReference>
<keyword evidence="2" id="KW-0596">Phosphopantetheine</keyword>
<dbReference type="InterPro" id="IPR020807">
    <property type="entry name" value="PKS_DH"/>
</dbReference>
<dbReference type="InterPro" id="IPR011032">
    <property type="entry name" value="GroES-like_sf"/>
</dbReference>
<dbReference type="Pfam" id="PF00698">
    <property type="entry name" value="Acyl_transf_1"/>
    <property type="match status" value="1"/>
</dbReference>
<keyword evidence="4" id="KW-0808">Transferase</keyword>
<dbReference type="InterPro" id="IPR013149">
    <property type="entry name" value="ADH-like_C"/>
</dbReference>
<dbReference type="InterPro" id="IPR013154">
    <property type="entry name" value="ADH-like_N"/>
</dbReference>
<dbReference type="InterPro" id="IPR049552">
    <property type="entry name" value="PKS_DH_N"/>
</dbReference>
<evidence type="ECO:0000259" key="12">
    <source>
        <dbReference type="PROSITE" id="PS52004"/>
    </source>
</evidence>
<evidence type="ECO:0000256" key="4">
    <source>
        <dbReference type="ARBA" id="ARBA00022679"/>
    </source>
</evidence>
<dbReference type="Gene3D" id="3.40.47.10">
    <property type="match status" value="1"/>
</dbReference>
<dbReference type="InterPro" id="IPR049900">
    <property type="entry name" value="PKS_mFAS_DH"/>
</dbReference>
<feature type="region of interest" description="C-terminal hotdog fold" evidence="9">
    <location>
        <begin position="1049"/>
        <end position="1199"/>
    </location>
</feature>
<dbReference type="SUPFAM" id="SSF47336">
    <property type="entry name" value="ACP-like"/>
    <property type="match status" value="1"/>
</dbReference>
<feature type="region of interest" description="Disordered" evidence="10">
    <location>
        <begin position="430"/>
        <end position="454"/>
    </location>
</feature>
<dbReference type="GO" id="GO:0004312">
    <property type="term" value="F:fatty acid synthase activity"/>
    <property type="evidence" value="ECO:0007669"/>
    <property type="project" value="TreeGrafter"/>
</dbReference>
<dbReference type="InterPro" id="IPR013968">
    <property type="entry name" value="PKS_KR"/>
</dbReference>
<dbReference type="SUPFAM" id="SSF51735">
    <property type="entry name" value="NAD(P)-binding Rossmann-fold domains"/>
    <property type="match status" value="3"/>
</dbReference>
<feature type="active site" description="Proton donor; for dehydratase activity" evidence="9">
    <location>
        <position position="1115"/>
    </location>
</feature>
<reference evidence="14" key="3">
    <citation type="journal article" date="2021" name="bioRxiv">
        <title>Bilateral symmetry of linear streptomycete chromosomes.</title>
        <authorList>
            <person name="Algora-Gallardo L."/>
            <person name="Schniete J.K."/>
            <person name="Mark D.R."/>
            <person name="Hunter I.S."/>
            <person name="Herron P.R."/>
        </authorList>
    </citation>
    <scope>NUCLEOTIDE SEQUENCE</scope>
    <source>
        <strain evidence="14">ATCC 10970</strain>
        <plasmid evidence="14">pSRP1</plasmid>
    </source>
</reference>
<dbReference type="RefSeq" id="WP_050508367.1">
    <property type="nucleotide sequence ID" value="NZ_CP048262.1"/>
</dbReference>
<evidence type="ECO:0000259" key="13">
    <source>
        <dbReference type="PROSITE" id="PS52019"/>
    </source>
</evidence>
<dbReference type="GO" id="GO:0005886">
    <property type="term" value="C:plasma membrane"/>
    <property type="evidence" value="ECO:0007669"/>
    <property type="project" value="TreeGrafter"/>
</dbReference>
<dbReference type="CDD" id="cd00833">
    <property type="entry name" value="PKS"/>
    <property type="match status" value="1"/>
</dbReference>
<dbReference type="SUPFAM" id="SSF53901">
    <property type="entry name" value="Thiolase-like"/>
    <property type="match status" value="1"/>
</dbReference>
<dbReference type="GO" id="GO:0005737">
    <property type="term" value="C:cytoplasm"/>
    <property type="evidence" value="ECO:0007669"/>
    <property type="project" value="TreeGrafter"/>
</dbReference>
<dbReference type="Pfam" id="PF08240">
    <property type="entry name" value="ADH_N"/>
    <property type="match status" value="1"/>
</dbReference>
<dbReference type="SUPFAM" id="SSF50129">
    <property type="entry name" value="GroES-like"/>
    <property type="match status" value="1"/>
</dbReference>
<dbReference type="GeneID" id="66860531"/>
<dbReference type="GO" id="GO:0016491">
    <property type="term" value="F:oxidoreductase activity"/>
    <property type="evidence" value="ECO:0007669"/>
    <property type="project" value="InterPro"/>
</dbReference>
<protein>
    <submittedName>
        <fullName evidence="14">Type I polyketide synthase</fullName>
    </submittedName>
</protein>
<keyword evidence="6" id="KW-0045">Antibiotic biosynthesis</keyword>
<dbReference type="GO" id="GO:0006633">
    <property type="term" value="P:fatty acid biosynthetic process"/>
    <property type="evidence" value="ECO:0007669"/>
    <property type="project" value="TreeGrafter"/>
</dbReference>
<dbReference type="Pfam" id="PF14765">
    <property type="entry name" value="PS-DH"/>
    <property type="match status" value="1"/>
</dbReference>
<dbReference type="Proteomes" id="UP000011074">
    <property type="component" value="Plasmid pSRP1"/>
</dbReference>
<evidence type="ECO:0000256" key="10">
    <source>
        <dbReference type="SAM" id="MobiDB-lite"/>
    </source>
</evidence>
<dbReference type="Gene3D" id="3.10.129.110">
    <property type="entry name" value="Polyketide synthase dehydratase"/>
    <property type="match status" value="1"/>
</dbReference>
<feature type="domain" description="Ketosynthase family 3 (KS3)" evidence="12">
    <location>
        <begin position="7"/>
        <end position="428"/>
    </location>
</feature>
<evidence type="ECO:0000256" key="8">
    <source>
        <dbReference type="ARBA" id="ARBA00023315"/>
    </source>
</evidence>
<dbReference type="PROSITE" id="PS52004">
    <property type="entry name" value="KS3_2"/>
    <property type="match status" value="1"/>
</dbReference>
<reference evidence="14" key="2">
    <citation type="submission" date="2020-01" db="EMBL/GenBank/DDBJ databases">
        <authorList>
            <person name="Algora L."/>
            <person name="Schniete J.K."/>
            <person name="MacFadyen A."/>
            <person name="Hoskisson P.A."/>
            <person name="Hunter I.S."/>
            <person name="Herron P.R."/>
        </authorList>
    </citation>
    <scope>NUCLEOTIDE SEQUENCE</scope>
    <source>
        <strain evidence="14">ATCC 10970</strain>
        <plasmid evidence="14">pSRP1</plasmid>
    </source>
</reference>
<dbReference type="SMART" id="SM00829">
    <property type="entry name" value="PKS_ER"/>
    <property type="match status" value="1"/>
</dbReference>
<gene>
    <name evidence="14" type="ORF">SRIM_041115</name>
</gene>
<dbReference type="InterPro" id="IPR036736">
    <property type="entry name" value="ACP-like_sf"/>
</dbReference>
<dbReference type="InterPro" id="IPR057326">
    <property type="entry name" value="KR_dom"/>
</dbReference>
<dbReference type="Gene3D" id="1.10.1200.10">
    <property type="entry name" value="ACP-like"/>
    <property type="match status" value="1"/>
</dbReference>
<dbReference type="CDD" id="cd05195">
    <property type="entry name" value="enoyl_red"/>
    <property type="match status" value="1"/>
</dbReference>
<dbReference type="InterPro" id="IPR001227">
    <property type="entry name" value="Ac_transferase_dom_sf"/>
</dbReference>
<dbReference type="InterPro" id="IPR020841">
    <property type="entry name" value="PKS_Beta-ketoAc_synthase_dom"/>
</dbReference>
<feature type="compositionally biased region" description="Low complexity" evidence="10">
    <location>
        <begin position="434"/>
        <end position="449"/>
    </location>
</feature>